<dbReference type="STRING" id="37653.A0A0L8GSX5"/>
<dbReference type="GO" id="GO:0030424">
    <property type="term" value="C:axon"/>
    <property type="evidence" value="ECO:0007669"/>
    <property type="project" value="TreeGrafter"/>
</dbReference>
<reference evidence="5" key="1">
    <citation type="submission" date="2015-07" db="EMBL/GenBank/DDBJ databases">
        <title>MeaNS - Measles Nucleotide Surveillance Program.</title>
        <authorList>
            <person name="Tran T."/>
            <person name="Druce J."/>
        </authorList>
    </citation>
    <scope>NUCLEOTIDE SEQUENCE</scope>
    <source>
        <strain evidence="5">UCB-OBI-ISO-001</strain>
        <tissue evidence="5">Gonad</tissue>
    </source>
</reference>
<dbReference type="Gene3D" id="3.10.100.10">
    <property type="entry name" value="Mannose-Binding Protein A, subunit A"/>
    <property type="match status" value="1"/>
</dbReference>
<dbReference type="SUPFAM" id="SSF56436">
    <property type="entry name" value="C-type lectin-like"/>
    <property type="match status" value="1"/>
</dbReference>
<dbReference type="InterPro" id="IPR016186">
    <property type="entry name" value="C-type_lectin-like/link_sf"/>
</dbReference>
<dbReference type="OrthoDB" id="3666223at2759"/>
<dbReference type="InterPro" id="IPR007110">
    <property type="entry name" value="Ig-like_dom"/>
</dbReference>
<dbReference type="Gene3D" id="2.60.40.10">
    <property type="entry name" value="Immunoglobulins"/>
    <property type="match status" value="2"/>
</dbReference>
<dbReference type="GO" id="GO:0098609">
    <property type="term" value="P:cell-cell adhesion"/>
    <property type="evidence" value="ECO:0007669"/>
    <property type="project" value="TreeGrafter"/>
</dbReference>
<evidence type="ECO:0000256" key="3">
    <source>
        <dbReference type="SAM" id="SignalP"/>
    </source>
</evidence>
<dbReference type="InterPro" id="IPR016187">
    <property type="entry name" value="CTDL_fold"/>
</dbReference>
<dbReference type="InterPro" id="IPR036179">
    <property type="entry name" value="Ig-like_dom_sf"/>
</dbReference>
<keyword evidence="2" id="KW-1015">Disulfide bond</keyword>
<keyword evidence="3" id="KW-0732">Signal</keyword>
<feature type="chain" id="PRO_5005583256" description="Ig-like domain-containing protein" evidence="3">
    <location>
        <begin position="23"/>
        <end position="486"/>
    </location>
</feature>
<dbReference type="EMBL" id="KQ420525">
    <property type="protein sequence ID" value="KOF80007.1"/>
    <property type="molecule type" value="Genomic_DNA"/>
</dbReference>
<organism evidence="5">
    <name type="scientific">Octopus bimaculoides</name>
    <name type="common">California two-spotted octopus</name>
    <dbReference type="NCBI Taxonomy" id="37653"/>
    <lineage>
        <taxon>Eukaryota</taxon>
        <taxon>Metazoa</taxon>
        <taxon>Spiralia</taxon>
        <taxon>Lophotrochozoa</taxon>
        <taxon>Mollusca</taxon>
        <taxon>Cephalopoda</taxon>
        <taxon>Coleoidea</taxon>
        <taxon>Octopodiformes</taxon>
        <taxon>Octopoda</taxon>
        <taxon>Incirrata</taxon>
        <taxon>Octopodidae</taxon>
        <taxon>Octopus</taxon>
    </lineage>
</organism>
<dbReference type="SUPFAM" id="SSF48726">
    <property type="entry name" value="Immunoglobulin"/>
    <property type="match status" value="2"/>
</dbReference>
<feature type="domain" description="Ig-like" evidence="4">
    <location>
        <begin position="282"/>
        <end position="371"/>
    </location>
</feature>
<sequence length="486" mass="55440">MPSLAMPLILVFLACFSLQTLADCPNQWLKYGESCYNFIMNSPKTIDMAKEECSKYGATLVNVNSGGENNFLTSYFVSSLTPPPNLARSPASAHAAALAPTSPTPPSSGTYHCPYHITDSFTYSSSNVIYCISCSFCSVYISQTRRCLADWFAEHLRDIRFSNDTPVSHHFHPTGHSLQHLFTWYTSGEYLGNNKFRWIGDGQDINNKEMFWVNDAVKNSTGRFITYIYHDGKYSWIRDDGQTLRSSICEIPEKESYRIYNQHRNFDYGQHLKDMNNIQRGPKTKREPENVLAIMYPPRTYMEFTAFGNPPPVYSWYRESTVLSSSLDSRYTLTNGRLTISPPKRGVDDTYYHCLASNNYGKIMSQTVQFTFGFLGEFLNTQREGVVANSYDGTYLQCKPPNHNPALRYQWAFNDSINFVRPDKNSYLFISHNGNLYFSEVTQTDAGSYFCIVALASPDDYKDFSNTQSMLRTSMAIQLKIKNKGK</sequence>
<evidence type="ECO:0000259" key="4">
    <source>
        <dbReference type="PROSITE" id="PS50835"/>
    </source>
</evidence>
<gene>
    <name evidence="5" type="ORF">OCBIM_22028581mg</name>
</gene>
<name>A0A0L8GSX5_OCTBM</name>
<keyword evidence="1" id="KW-0677">Repeat</keyword>
<feature type="signal peptide" evidence="3">
    <location>
        <begin position="1"/>
        <end position="22"/>
    </location>
</feature>
<accession>A0A0L8GSX5</accession>
<dbReference type="PANTHER" id="PTHR44170:SF6">
    <property type="entry name" value="CONTACTIN"/>
    <property type="match status" value="1"/>
</dbReference>
<dbReference type="GO" id="GO:0005886">
    <property type="term" value="C:plasma membrane"/>
    <property type="evidence" value="ECO:0007669"/>
    <property type="project" value="TreeGrafter"/>
</dbReference>
<dbReference type="PROSITE" id="PS50835">
    <property type="entry name" value="IG_LIKE"/>
    <property type="match status" value="2"/>
</dbReference>
<dbReference type="GO" id="GO:0007411">
    <property type="term" value="P:axon guidance"/>
    <property type="evidence" value="ECO:0007669"/>
    <property type="project" value="TreeGrafter"/>
</dbReference>
<protein>
    <recommendedName>
        <fullName evidence="4">Ig-like domain-containing protein</fullName>
    </recommendedName>
</protein>
<dbReference type="InterPro" id="IPR013783">
    <property type="entry name" value="Ig-like_fold"/>
</dbReference>
<dbReference type="PANTHER" id="PTHR44170">
    <property type="entry name" value="PROTEIN SIDEKICK"/>
    <property type="match status" value="1"/>
</dbReference>
<feature type="domain" description="Ig-like" evidence="4">
    <location>
        <begin position="396"/>
        <end position="465"/>
    </location>
</feature>
<dbReference type="AlphaFoldDB" id="A0A0L8GSX5"/>
<evidence type="ECO:0000313" key="5">
    <source>
        <dbReference type="EMBL" id="KOF80007.1"/>
    </source>
</evidence>
<proteinExistence type="predicted"/>
<evidence type="ECO:0000256" key="2">
    <source>
        <dbReference type="ARBA" id="ARBA00023157"/>
    </source>
</evidence>
<evidence type="ECO:0000256" key="1">
    <source>
        <dbReference type="ARBA" id="ARBA00022737"/>
    </source>
</evidence>